<reference evidence="1 2" key="1">
    <citation type="journal article" date="2020" name="Appl. Environ. Microbiol.">
        <title>Genomic Characteristics of a Novel Species of Ammonia-Oxidizing Archaea from the Jiulong River Estuary.</title>
        <authorList>
            <person name="Zou D."/>
            <person name="Wan R."/>
            <person name="Han L."/>
            <person name="Xu M.N."/>
            <person name="Liu Y."/>
            <person name="Liu H."/>
            <person name="Kao S.J."/>
            <person name="Li M."/>
        </authorList>
    </citation>
    <scope>NUCLEOTIDE SEQUENCE [LARGE SCALE GENOMIC DNA]</scope>
    <source>
        <strain evidence="1">W1bin1</strain>
    </source>
</reference>
<evidence type="ECO:0000313" key="1">
    <source>
        <dbReference type="EMBL" id="MBA4452438.1"/>
    </source>
</evidence>
<name>A0AC60VYU4_9ARCH</name>
<accession>A0AC60VYU4</accession>
<sequence length="144" mass="15994">MAFSKILVPFDGSTFSQKAFKTALGIAKKHNSEIFLISCLEKDNLGAWYIDKRINKQIIADAKKFAKSILLKLEKTAEESQVPVSIHIKETKSIGKEIVDFAESKKIRLIVMGSHGQTGFNRLILGSVSNKVSQLSKCPVLIMK</sequence>
<organism evidence="1 2">
    <name type="scientific">Candidatus Nitrosomaritimum aestuariumsis</name>
    <dbReference type="NCBI Taxonomy" id="3342354"/>
    <lineage>
        <taxon>Archaea</taxon>
        <taxon>Nitrososphaerota</taxon>
        <taxon>Nitrososphaeria</taxon>
        <taxon>Nitrosopumilales</taxon>
        <taxon>Nitrosopumilaceae</taxon>
        <taxon>Candidatus Nitrosomaritimum</taxon>
    </lineage>
</organism>
<gene>
    <name evidence="1" type="ORF">H2B03_04605</name>
</gene>
<dbReference type="EMBL" id="JACEMZ010000023">
    <property type="protein sequence ID" value="MBA4452438.1"/>
    <property type="molecule type" value="Genomic_DNA"/>
</dbReference>
<proteinExistence type="predicted"/>
<evidence type="ECO:0000313" key="2">
    <source>
        <dbReference type="Proteomes" id="UP000559653"/>
    </source>
</evidence>
<protein>
    <submittedName>
        <fullName evidence="1">Universal stress protein</fullName>
    </submittedName>
</protein>
<comment type="caution">
    <text evidence="1">The sequence shown here is derived from an EMBL/GenBank/DDBJ whole genome shotgun (WGS) entry which is preliminary data.</text>
</comment>
<dbReference type="Proteomes" id="UP000559653">
    <property type="component" value="Unassembled WGS sequence"/>
</dbReference>